<reference evidence="3 4" key="1">
    <citation type="submission" date="2017-09" db="EMBL/GenBank/DDBJ databases">
        <title>Depth-based differentiation of microbial function through sediment-hosted aquifers and enrichment of novel symbionts in the deep terrestrial subsurface.</title>
        <authorList>
            <person name="Probst A.J."/>
            <person name="Ladd B."/>
            <person name="Jarett J.K."/>
            <person name="Geller-Mcgrath D.E."/>
            <person name="Sieber C.M."/>
            <person name="Emerson J.B."/>
            <person name="Anantharaman K."/>
            <person name="Thomas B.C."/>
            <person name="Malmstrom R."/>
            <person name="Stieglmeier M."/>
            <person name="Klingl A."/>
            <person name="Woyke T."/>
            <person name="Ryan C.M."/>
            <person name="Banfield J.F."/>
        </authorList>
    </citation>
    <scope>NUCLEOTIDE SEQUENCE [LARGE SCALE GENOMIC DNA]</scope>
    <source>
        <strain evidence="3">CG23_combo_of_CG06-09_8_20_14_all_42_19</strain>
    </source>
</reference>
<accession>A0A2H0ALG6</accession>
<evidence type="ECO:0000313" key="3">
    <source>
        <dbReference type="EMBL" id="PIP46259.1"/>
    </source>
</evidence>
<dbReference type="Pfam" id="PF26449">
    <property type="entry name" value="DUF8128"/>
    <property type="match status" value="1"/>
</dbReference>
<evidence type="ECO:0000256" key="1">
    <source>
        <dbReference type="SAM" id="Phobius"/>
    </source>
</evidence>
<protein>
    <recommendedName>
        <fullName evidence="2">DUF8128 domain-containing protein</fullName>
    </recommendedName>
</protein>
<comment type="caution">
    <text evidence="3">The sequence shown here is derived from an EMBL/GenBank/DDBJ whole genome shotgun (WGS) entry which is preliminary data.</text>
</comment>
<evidence type="ECO:0000259" key="2">
    <source>
        <dbReference type="Pfam" id="PF26449"/>
    </source>
</evidence>
<dbReference type="AlphaFoldDB" id="A0A2H0ALG6"/>
<keyword evidence="1" id="KW-0812">Transmembrane</keyword>
<dbReference type="EMBL" id="PCSK01000022">
    <property type="protein sequence ID" value="PIP46259.1"/>
    <property type="molecule type" value="Genomic_DNA"/>
</dbReference>
<gene>
    <name evidence="3" type="ORF">COX15_01130</name>
</gene>
<sequence length="432" mass="49535">MVSSILTRIGEVLSGWAGLIVFLISLYVLIILGRYWWLIRVRKKFIENIKWVMLEIKIPKENLKSPKAMEQVFASLHATYSFGLIWVDRWWVGKVEEWMSLEMVGFAHGIHFYAYVPEKYRNLVEASLFSQYPETEIHEAEDYTGKFGDDLPNDTYDIFGTDFILARENYYPIKTYQFFEENIEERRLDPIANISEAMSGLKSDEMIWLQLLIRPTGNIWRSEAEEVINKVMGRTPKAPPQGIGDALIQFLSNLILAPVQYPTWSKGGGEEKPTDRKMPTPGEQEFLKAIENKISKLGFEAILRFIYLDKKDSFTASNVAAVMGAMRQFGTQNLNSLRPNASTLTVPRVVGKIFRKRRLLKRKKKLFKSYLKREMPLEPKIPFVLRFKTSVFSIEELATLYHPPIAAAGAPSLKPLEAKKGSSPPNLPIVTD</sequence>
<organism evidence="3 4">
    <name type="scientific">Candidatus Colwellbacteria bacterium CG23_combo_of_CG06-09_8_20_14_all_42_19</name>
    <dbReference type="NCBI Taxonomy" id="1974541"/>
    <lineage>
        <taxon>Bacteria</taxon>
        <taxon>Candidatus Colwelliibacteriota</taxon>
    </lineage>
</organism>
<feature type="domain" description="DUF8128" evidence="2">
    <location>
        <begin position="50"/>
        <end position="335"/>
    </location>
</feature>
<keyword evidence="1" id="KW-1133">Transmembrane helix</keyword>
<name>A0A2H0ALG6_9BACT</name>
<feature type="transmembrane region" description="Helical" evidence="1">
    <location>
        <begin position="16"/>
        <end position="37"/>
    </location>
</feature>
<dbReference type="InterPro" id="IPR058441">
    <property type="entry name" value="DUF8128"/>
</dbReference>
<dbReference type="Proteomes" id="UP000230007">
    <property type="component" value="Unassembled WGS sequence"/>
</dbReference>
<proteinExistence type="predicted"/>
<keyword evidence="1" id="KW-0472">Membrane</keyword>
<evidence type="ECO:0000313" key="4">
    <source>
        <dbReference type="Proteomes" id="UP000230007"/>
    </source>
</evidence>